<dbReference type="Proteomes" id="UP000196594">
    <property type="component" value="Unassembled WGS sequence"/>
</dbReference>
<accession>A0ABX3ZLP5</accession>
<feature type="domain" description="Alkyl hydroperoxide reductase subunit C/ Thiol specific antioxidant" evidence="2">
    <location>
        <begin position="16"/>
        <end position="117"/>
    </location>
</feature>
<protein>
    <recommendedName>
        <fullName evidence="2">Alkyl hydroperoxide reductase subunit C/ Thiol specific antioxidant domain-containing protein</fullName>
    </recommendedName>
</protein>
<evidence type="ECO:0000256" key="1">
    <source>
        <dbReference type="ARBA" id="ARBA00023157"/>
    </source>
</evidence>
<comment type="caution">
    <text evidence="3">The sequence shown here is derived from an EMBL/GenBank/DDBJ whole genome shotgun (WGS) entry which is preliminary data.</text>
</comment>
<dbReference type="SUPFAM" id="SSF52833">
    <property type="entry name" value="Thioredoxin-like"/>
    <property type="match status" value="1"/>
</dbReference>
<dbReference type="InterPro" id="IPR036249">
    <property type="entry name" value="Thioredoxin-like_sf"/>
</dbReference>
<dbReference type="EMBL" id="NHNT01000001">
    <property type="protein sequence ID" value="OUZ40639.1"/>
    <property type="molecule type" value="Genomic_DNA"/>
</dbReference>
<name>A0ABX3ZLP5_9BACL</name>
<reference evidence="3 4" key="1">
    <citation type="journal article" date="2017" name="Int. J. Syst. Evol. Microbiol.">
        <title>Solibacillus kalamii sp. nov., isolated from a high-efficiency particulate arrestance filter system used in the International Space Station.</title>
        <authorList>
            <person name="Checinska Sielaff A."/>
            <person name="Kumar R.M."/>
            <person name="Pal D."/>
            <person name="Mayilraj S."/>
            <person name="Venkateswaran K."/>
        </authorList>
    </citation>
    <scope>NUCLEOTIDE SEQUENCE [LARGE SCALE GENOMIC DNA]</scope>
    <source>
        <strain evidence="3 4">ISSFR-015</strain>
    </source>
</reference>
<keyword evidence="1" id="KW-1015">Disulfide bond</keyword>
<keyword evidence="4" id="KW-1185">Reference proteome</keyword>
<gene>
    <name evidence="3" type="ORF">CBM15_01865</name>
</gene>
<dbReference type="PANTHER" id="PTHR42852">
    <property type="entry name" value="THIOL:DISULFIDE INTERCHANGE PROTEIN DSBE"/>
    <property type="match status" value="1"/>
</dbReference>
<organism evidence="3 4">
    <name type="scientific">Solibacillus kalamii</name>
    <dbReference type="NCBI Taxonomy" id="1748298"/>
    <lineage>
        <taxon>Bacteria</taxon>
        <taxon>Bacillati</taxon>
        <taxon>Bacillota</taxon>
        <taxon>Bacilli</taxon>
        <taxon>Bacillales</taxon>
        <taxon>Caryophanaceae</taxon>
        <taxon>Solibacillus</taxon>
    </lineage>
</organism>
<dbReference type="Pfam" id="PF00578">
    <property type="entry name" value="AhpC-TSA"/>
    <property type="match status" value="1"/>
</dbReference>
<dbReference type="InterPro" id="IPR000866">
    <property type="entry name" value="AhpC/TSA"/>
</dbReference>
<sequence>MPSLSGATRILNRKNTYEESAKATLVYFWSMSCSECAQSIKNLKELERIFGDRLTVHAIHMPREKEDYSETLVKEKIKQLDIIYPVYLDNELKISDRFGNKFVPAFYIFDQQQQLRFFKAGYFALKLLQQKIERII</sequence>
<evidence type="ECO:0000313" key="4">
    <source>
        <dbReference type="Proteomes" id="UP000196594"/>
    </source>
</evidence>
<dbReference type="PANTHER" id="PTHR42852:SF12">
    <property type="entry name" value="THIOL-DISULFIDE OXIDOREDUCTASE YKUV"/>
    <property type="match status" value="1"/>
</dbReference>
<evidence type="ECO:0000313" key="3">
    <source>
        <dbReference type="EMBL" id="OUZ40639.1"/>
    </source>
</evidence>
<dbReference type="Gene3D" id="3.40.30.10">
    <property type="entry name" value="Glutaredoxin"/>
    <property type="match status" value="1"/>
</dbReference>
<evidence type="ECO:0000259" key="2">
    <source>
        <dbReference type="Pfam" id="PF00578"/>
    </source>
</evidence>
<proteinExistence type="predicted"/>
<dbReference type="InterPro" id="IPR050553">
    <property type="entry name" value="Thioredoxin_ResA/DsbE_sf"/>
</dbReference>